<keyword evidence="3" id="KW-1185">Reference proteome</keyword>
<dbReference type="EMBL" id="CP002156">
    <property type="protein sequence ID" value="ADM09838.1"/>
    <property type="molecule type" value="Genomic_DNA"/>
</dbReference>
<reference evidence="3" key="1">
    <citation type="submission" date="2010-08" db="EMBL/GenBank/DDBJ databases">
        <title>Genome sequence of Parvularcula bermudensis HTCC2503.</title>
        <authorList>
            <person name="Kang D.-M."/>
            <person name="Oh H.-M."/>
            <person name="Cho J.-C."/>
        </authorList>
    </citation>
    <scope>NUCLEOTIDE SEQUENCE [LARGE SCALE GENOMIC DNA]</scope>
    <source>
        <strain evidence="3">ATCC BAA-594 / HTCC2503 / KCTC 12087</strain>
    </source>
</reference>
<keyword evidence="1" id="KW-0472">Membrane</keyword>
<feature type="transmembrane region" description="Helical" evidence="1">
    <location>
        <begin position="81"/>
        <end position="101"/>
    </location>
</feature>
<accession>E0TCE8</accession>
<sequence length="120" mass="13112">MLDVPHALSIAFSGADLSRALWIGLIASLLCSRRFLPLKMAVLAFMVDRSWPYLTMALSGYSMDQIAPYLAYRIKMLPEDGIILGIRAAGLFGLIATGYVLRVQLHKALSHSPKSGANAY</sequence>
<dbReference type="STRING" id="314260.PB2503_08924"/>
<reference evidence="2 3" key="2">
    <citation type="journal article" date="2011" name="J. Bacteriol.">
        <title>Complete genome sequence of strain HTCC2503T of Parvularcula bermudensis, the type species of the order "Parvularculales" in the class Alphaproteobacteria.</title>
        <authorList>
            <person name="Oh H.M."/>
            <person name="Kang I."/>
            <person name="Vergin K.L."/>
            <person name="Kang D."/>
            <person name="Rhee K.H."/>
            <person name="Giovannoni S.J."/>
            <person name="Cho J.C."/>
        </authorList>
    </citation>
    <scope>NUCLEOTIDE SEQUENCE [LARGE SCALE GENOMIC DNA]</scope>
    <source>
        <strain evidence="3">ATCC BAA-594 / HTCC2503 / KCTC 12087</strain>
    </source>
</reference>
<dbReference type="Proteomes" id="UP000001302">
    <property type="component" value="Chromosome"/>
</dbReference>
<dbReference type="OrthoDB" id="8480814at2"/>
<protein>
    <submittedName>
        <fullName evidence="2">Uncharacterized protein</fullName>
    </submittedName>
</protein>
<evidence type="ECO:0000313" key="3">
    <source>
        <dbReference type="Proteomes" id="UP000001302"/>
    </source>
</evidence>
<gene>
    <name evidence="2" type="ordered locus">PB2503_08924</name>
</gene>
<evidence type="ECO:0000313" key="2">
    <source>
        <dbReference type="EMBL" id="ADM09838.1"/>
    </source>
</evidence>
<dbReference type="HOGENOM" id="CLU_2047416_0_0_5"/>
<dbReference type="RefSeq" id="WP_013300812.1">
    <property type="nucleotide sequence ID" value="NC_014414.1"/>
</dbReference>
<keyword evidence="1" id="KW-0812">Transmembrane</keyword>
<feature type="transmembrane region" description="Helical" evidence="1">
    <location>
        <begin position="6"/>
        <end position="30"/>
    </location>
</feature>
<proteinExistence type="predicted"/>
<name>E0TCE8_PARBH</name>
<dbReference type="KEGG" id="pbr:PB2503_08924"/>
<keyword evidence="1" id="KW-1133">Transmembrane helix</keyword>
<dbReference type="AlphaFoldDB" id="E0TCE8"/>
<organism evidence="2 3">
    <name type="scientific">Parvularcula bermudensis (strain ATCC BAA-594 / HTCC2503 / KCTC 12087)</name>
    <dbReference type="NCBI Taxonomy" id="314260"/>
    <lineage>
        <taxon>Bacteria</taxon>
        <taxon>Pseudomonadati</taxon>
        <taxon>Pseudomonadota</taxon>
        <taxon>Alphaproteobacteria</taxon>
        <taxon>Parvularculales</taxon>
        <taxon>Parvularculaceae</taxon>
        <taxon>Parvularcula</taxon>
    </lineage>
</organism>
<evidence type="ECO:0000256" key="1">
    <source>
        <dbReference type="SAM" id="Phobius"/>
    </source>
</evidence>